<name>A0A6P1Y3T5_9SPIR</name>
<sequence length="289" mass="33607">MKLNRIVFFSYLIFFSSFLFGQTENTAMPDPNNPNCIYEKAQLGKFVIHMAKITTPSKGSAPAVEVLFNPDFQWEPCLPDDGWGKANKTYRYHEDEVPGTAVFFSITNKLNDVTYYRIEGVHPFELPLYDDPTEAEMLKRFIFFKFTAYAAKGGYFENYLNNLMWAVDTNTKLLYAYGMPSDYKKIIGNNYIPQNWLPYETHPNTADSKLKFYEYDPIGFISLEKDYDFLGVKTNVHLYNWWNESVGAGSSMKTVKQKRFMPRISDEALEDWSIRDAAKPVRSPYRRPS</sequence>
<keyword evidence="1" id="KW-0732">Signal</keyword>
<dbReference type="Proteomes" id="UP000464374">
    <property type="component" value="Chromosome"/>
</dbReference>
<dbReference type="AlphaFoldDB" id="A0A6P1Y3T5"/>
<reference evidence="2 3" key="1">
    <citation type="submission" date="2020-01" db="EMBL/GenBank/DDBJ databases">
        <title>Complete genome sequence of a human oral phylogroup 1 Treponema sp. strain ATCC 700766, originally isolated from periodontitis dental plaque.</title>
        <authorList>
            <person name="Chan Y."/>
            <person name="Huo Y.-B."/>
            <person name="Yu X.-L."/>
            <person name="Zeng H."/>
            <person name="Leung W.-K."/>
            <person name="Watt R.M."/>
        </authorList>
    </citation>
    <scope>NUCLEOTIDE SEQUENCE [LARGE SCALE GENOMIC DNA]</scope>
    <source>
        <strain evidence="2 3">OMZ 804</strain>
    </source>
</reference>
<evidence type="ECO:0000313" key="2">
    <source>
        <dbReference type="EMBL" id="QHX44341.1"/>
    </source>
</evidence>
<feature type="signal peptide" evidence="1">
    <location>
        <begin position="1"/>
        <end position="21"/>
    </location>
</feature>
<gene>
    <name evidence="2" type="ORF">GWP43_13725</name>
</gene>
<accession>A0A6P1Y3T5</accession>
<proteinExistence type="predicted"/>
<evidence type="ECO:0000256" key="1">
    <source>
        <dbReference type="SAM" id="SignalP"/>
    </source>
</evidence>
<feature type="chain" id="PRO_5026785130" evidence="1">
    <location>
        <begin position="22"/>
        <end position="289"/>
    </location>
</feature>
<dbReference type="RefSeq" id="WP_162664615.1">
    <property type="nucleotide sequence ID" value="NZ_CP048020.1"/>
</dbReference>
<dbReference type="KEGG" id="trz:GWP43_13725"/>
<evidence type="ECO:0000313" key="3">
    <source>
        <dbReference type="Proteomes" id="UP000464374"/>
    </source>
</evidence>
<dbReference type="EMBL" id="CP048020">
    <property type="protein sequence ID" value="QHX44341.1"/>
    <property type="molecule type" value="Genomic_DNA"/>
</dbReference>
<organism evidence="2 3">
    <name type="scientific">Treponema vincentii</name>
    <dbReference type="NCBI Taxonomy" id="69710"/>
    <lineage>
        <taxon>Bacteria</taxon>
        <taxon>Pseudomonadati</taxon>
        <taxon>Spirochaetota</taxon>
        <taxon>Spirochaetia</taxon>
        <taxon>Spirochaetales</taxon>
        <taxon>Treponemataceae</taxon>
        <taxon>Treponema</taxon>
    </lineage>
</organism>
<protein>
    <submittedName>
        <fullName evidence="2">Uncharacterized protein</fullName>
    </submittedName>
</protein>